<organism evidence="2 3">
    <name type="scientific">Gulo gulo</name>
    <name type="common">Wolverine</name>
    <name type="synonym">Gluton</name>
    <dbReference type="NCBI Taxonomy" id="48420"/>
    <lineage>
        <taxon>Eukaryota</taxon>
        <taxon>Metazoa</taxon>
        <taxon>Chordata</taxon>
        <taxon>Craniata</taxon>
        <taxon>Vertebrata</taxon>
        <taxon>Euteleostomi</taxon>
        <taxon>Mammalia</taxon>
        <taxon>Eutheria</taxon>
        <taxon>Laurasiatheria</taxon>
        <taxon>Carnivora</taxon>
        <taxon>Caniformia</taxon>
        <taxon>Musteloidea</taxon>
        <taxon>Mustelidae</taxon>
        <taxon>Guloninae</taxon>
        <taxon>Gulo</taxon>
    </lineage>
</organism>
<protein>
    <submittedName>
        <fullName evidence="2">Uncharacterized protein</fullName>
    </submittedName>
</protein>
<evidence type="ECO:0000313" key="3">
    <source>
        <dbReference type="Proteomes" id="UP000269945"/>
    </source>
</evidence>
<sequence length="132" mass="14153">TRPSANRRALPRPVSGEPGLAHCDARTSPPARTLRPRGTRQRPRPWPAPPRARPSAGARTAQPTAPPTAAPVPPLPRGAPRRAPEPDLTQVSPPRFALPRLAWTGSGPLSLHGGRRERRETALGAPSAWRPL</sequence>
<gene>
    <name evidence="2" type="ORF">BN2614_LOCUS2</name>
</gene>
<reference evidence="2 3" key="1">
    <citation type="submission" date="2018-10" db="EMBL/GenBank/DDBJ databases">
        <authorList>
            <person name="Ekblom R."/>
            <person name="Jareborg N."/>
        </authorList>
    </citation>
    <scope>NUCLEOTIDE SEQUENCE [LARGE SCALE GENOMIC DNA]</scope>
    <source>
        <tissue evidence="2">Muscle</tissue>
    </source>
</reference>
<dbReference type="AlphaFoldDB" id="A0A9X9M0I8"/>
<accession>A0A9X9M0I8</accession>
<feature type="compositionally biased region" description="Low complexity" evidence="1">
    <location>
        <begin position="53"/>
        <end position="63"/>
    </location>
</feature>
<feature type="non-terminal residue" evidence="2">
    <location>
        <position position="1"/>
    </location>
</feature>
<dbReference type="EMBL" id="CYRY02033353">
    <property type="protein sequence ID" value="VCX10384.1"/>
    <property type="molecule type" value="Genomic_DNA"/>
</dbReference>
<comment type="caution">
    <text evidence="2">The sequence shown here is derived from an EMBL/GenBank/DDBJ whole genome shotgun (WGS) entry which is preliminary data.</text>
</comment>
<keyword evidence="3" id="KW-1185">Reference proteome</keyword>
<feature type="compositionally biased region" description="Basic residues" evidence="1">
    <location>
        <begin position="34"/>
        <end position="43"/>
    </location>
</feature>
<evidence type="ECO:0000313" key="2">
    <source>
        <dbReference type="EMBL" id="VCX10384.1"/>
    </source>
</evidence>
<proteinExistence type="predicted"/>
<feature type="compositionally biased region" description="Pro residues" evidence="1">
    <location>
        <begin position="64"/>
        <end position="77"/>
    </location>
</feature>
<feature type="region of interest" description="Disordered" evidence="1">
    <location>
        <begin position="1"/>
        <end position="132"/>
    </location>
</feature>
<name>A0A9X9M0I8_GULGU</name>
<evidence type="ECO:0000256" key="1">
    <source>
        <dbReference type="SAM" id="MobiDB-lite"/>
    </source>
</evidence>
<dbReference type="Proteomes" id="UP000269945">
    <property type="component" value="Unassembled WGS sequence"/>
</dbReference>